<evidence type="ECO:0000313" key="24">
    <source>
        <dbReference type="Proteomes" id="UP001610657"/>
    </source>
</evidence>
<evidence type="ECO:0000256" key="18">
    <source>
        <dbReference type="ARBA" id="ARBA00034054"/>
    </source>
</evidence>
<dbReference type="RefSeq" id="WP_055005046.1">
    <property type="nucleotide sequence ID" value="NZ_CP092923.1"/>
</dbReference>
<accession>A0A0Q0HIY1</accession>
<evidence type="ECO:0000256" key="16">
    <source>
        <dbReference type="ARBA" id="ARBA00023136"/>
    </source>
</evidence>
<evidence type="ECO:0000256" key="13">
    <source>
        <dbReference type="ARBA" id="ARBA00022985"/>
    </source>
</evidence>
<keyword evidence="12 19" id="KW-0812">Transmembrane</keyword>
<feature type="transmembrane region" description="Helical" evidence="19">
    <location>
        <begin position="376"/>
        <end position="394"/>
    </location>
</feature>
<dbReference type="EC" id="2.4.2.43" evidence="4 19"/>
<comment type="function">
    <text evidence="17 19">Catalyzes the transfer of the L-Ara4N moiety of the glycolipid undecaprenyl phosphate-alpha-L-Ara4N to lipid A. The modified arabinose is attached to lipid A and is required for resistance to polymyxin and cationic antimicrobial peptides.</text>
</comment>
<evidence type="ECO:0000256" key="17">
    <source>
        <dbReference type="ARBA" id="ARBA00025446"/>
    </source>
</evidence>
<feature type="transmembrane region" description="Helical" evidence="19">
    <location>
        <begin position="314"/>
        <end position="335"/>
    </location>
</feature>
<dbReference type="InterPro" id="IPR050297">
    <property type="entry name" value="LipidA_mod_glycosyltrf_83"/>
</dbReference>
<feature type="domain" description="ArnT-like N-terminal" evidence="20">
    <location>
        <begin position="11"/>
        <end position="237"/>
    </location>
</feature>
<dbReference type="Proteomes" id="UP001610657">
    <property type="component" value="Unassembled WGS sequence"/>
</dbReference>
<evidence type="ECO:0000256" key="15">
    <source>
        <dbReference type="ARBA" id="ARBA00023098"/>
    </source>
</evidence>
<comment type="similarity">
    <text evidence="3 19">Belongs to the glycosyltransferase 83 family.</text>
</comment>
<proteinExistence type="inferred from homology"/>
<dbReference type="GO" id="GO:0009245">
    <property type="term" value="P:lipid A biosynthetic process"/>
    <property type="evidence" value="ECO:0007669"/>
    <property type="project" value="UniProtKB-UniRule"/>
</dbReference>
<evidence type="ECO:0000256" key="2">
    <source>
        <dbReference type="ARBA" id="ARBA00005200"/>
    </source>
</evidence>
<evidence type="ECO:0000256" key="3">
    <source>
        <dbReference type="ARBA" id="ARBA00010814"/>
    </source>
</evidence>
<feature type="transmembrane region" description="Helical" evidence="19">
    <location>
        <begin position="347"/>
        <end position="364"/>
    </location>
</feature>
<dbReference type="PANTHER" id="PTHR33908:SF3">
    <property type="entry name" value="UNDECAPRENYL PHOSPHATE-ALPHA-4-AMINO-4-DEOXY-L-ARABINOSE ARABINOSYL TRANSFERASE"/>
    <property type="match status" value="1"/>
</dbReference>
<protein>
    <recommendedName>
        <fullName evidence="5 19">Undecaprenyl phosphate-alpha-4-amino-4-deoxy-L-arabinose arabinosyl transferase</fullName>
        <ecNumber evidence="4 19">2.4.2.43</ecNumber>
    </recommendedName>
    <alternativeName>
        <fullName evidence="19">4-amino-4-deoxy-L-arabinose lipid A transferase</fullName>
    </alternativeName>
    <alternativeName>
        <fullName evidence="19">Lipid IV(A) 4-amino-4-deoxy-L-arabinosyltransferase</fullName>
    </alternativeName>
    <alternativeName>
        <fullName evidence="19">Undecaprenyl phosphate-alpha-L-Ara4N transferase</fullName>
    </alternativeName>
</protein>
<dbReference type="UniPathway" id="UPA00037"/>
<evidence type="ECO:0000256" key="14">
    <source>
        <dbReference type="ARBA" id="ARBA00022989"/>
    </source>
</evidence>
<name>A0A0Q0HIY1_9PSED</name>
<dbReference type="InterPro" id="IPR022839">
    <property type="entry name" value="ArnT"/>
</dbReference>
<dbReference type="GO" id="GO:0006493">
    <property type="term" value="P:protein O-linked glycosylation"/>
    <property type="evidence" value="ECO:0007669"/>
    <property type="project" value="InterPro"/>
</dbReference>
<dbReference type="GO" id="GO:0009103">
    <property type="term" value="P:lipopolysaccharide biosynthetic process"/>
    <property type="evidence" value="ECO:0007669"/>
    <property type="project" value="UniProtKB-KW"/>
</dbReference>
<feature type="transmembrane region" description="Helical" evidence="19">
    <location>
        <begin position="291"/>
        <end position="308"/>
    </location>
</feature>
<evidence type="ECO:0000256" key="9">
    <source>
        <dbReference type="ARBA" id="ARBA00022556"/>
    </source>
</evidence>
<dbReference type="GO" id="GO:0005886">
    <property type="term" value="C:plasma membrane"/>
    <property type="evidence" value="ECO:0007669"/>
    <property type="project" value="UniProtKB-SubCell"/>
</dbReference>
<dbReference type="EMBL" id="JAVCQK010000004">
    <property type="protein sequence ID" value="MFH7515729.1"/>
    <property type="molecule type" value="Genomic_DNA"/>
</dbReference>
<dbReference type="HAMAP" id="MF_01165">
    <property type="entry name" value="ArnT_transfer"/>
    <property type="match status" value="1"/>
</dbReference>
<dbReference type="GO" id="GO:0010041">
    <property type="term" value="P:response to iron(III) ion"/>
    <property type="evidence" value="ECO:0007669"/>
    <property type="project" value="TreeGrafter"/>
</dbReference>
<evidence type="ECO:0000256" key="6">
    <source>
        <dbReference type="ARBA" id="ARBA00022475"/>
    </source>
</evidence>
<dbReference type="InterPro" id="IPR003342">
    <property type="entry name" value="ArnT-like_N"/>
</dbReference>
<dbReference type="GO" id="GO:0000030">
    <property type="term" value="F:mannosyltransferase activity"/>
    <property type="evidence" value="ECO:0007669"/>
    <property type="project" value="InterPro"/>
</dbReference>
<evidence type="ECO:0000256" key="4">
    <source>
        <dbReference type="ARBA" id="ARBA00012056"/>
    </source>
</evidence>
<keyword evidence="10 19" id="KW-0328">Glycosyltransferase</keyword>
<evidence type="ECO:0000256" key="12">
    <source>
        <dbReference type="ARBA" id="ARBA00022692"/>
    </source>
</evidence>
<keyword evidence="7 19" id="KW-0444">Lipid biosynthesis</keyword>
<reference evidence="21 23" key="1">
    <citation type="submission" date="2015-09" db="EMBL/GenBank/DDBJ databases">
        <title>Genome announcement of multiple Pseudomonas syringae strains.</title>
        <authorList>
            <person name="Thakur S."/>
            <person name="Wang P.W."/>
            <person name="Gong Y."/>
            <person name="Weir B.S."/>
            <person name="Guttman D.S."/>
        </authorList>
    </citation>
    <scope>NUCLEOTIDE SEQUENCE [LARGE SCALE GENOMIC DNA]</scope>
    <source>
        <strain evidence="21 23">ICMP4091</strain>
    </source>
</reference>
<keyword evidence="6 19" id="KW-1003">Cell membrane</keyword>
<dbReference type="GO" id="GO:0103015">
    <property type="term" value="F:4-amino-4-deoxy-L-arabinose transferase activity"/>
    <property type="evidence" value="ECO:0007669"/>
    <property type="project" value="UniProtKB-EC"/>
</dbReference>
<comment type="subcellular location">
    <subcellularLocation>
        <location evidence="1">Cell inner membrane</location>
        <topology evidence="1">Multi-pass membrane protein</topology>
    </subcellularLocation>
    <subcellularLocation>
        <location evidence="19">Cell membrane</location>
        <topology evidence="19">Multi-pass membrane protein</topology>
    </subcellularLocation>
</comment>
<keyword evidence="11 19" id="KW-0808">Transferase</keyword>
<evidence type="ECO:0000313" key="23">
    <source>
        <dbReference type="Proteomes" id="UP000050474"/>
    </source>
</evidence>
<dbReference type="Proteomes" id="UP000050474">
    <property type="component" value="Unassembled WGS sequence"/>
</dbReference>
<evidence type="ECO:0000256" key="11">
    <source>
        <dbReference type="ARBA" id="ARBA00022679"/>
    </source>
</evidence>
<feature type="transmembrane region" description="Helical" evidence="19">
    <location>
        <begin position="204"/>
        <end position="227"/>
    </location>
</feature>
<evidence type="ECO:0000256" key="5">
    <source>
        <dbReference type="ARBA" id="ARBA00015532"/>
    </source>
</evidence>
<dbReference type="PANTHER" id="PTHR33908">
    <property type="entry name" value="MANNOSYLTRANSFERASE YKCB-RELATED"/>
    <property type="match status" value="1"/>
</dbReference>
<comment type="pathway">
    <text evidence="2 19">Lipopolysaccharide metabolism; 4-amino-4-deoxy-beta-L-arabinose-lipid A biosynthesis.</text>
</comment>
<reference evidence="22 24" key="2">
    <citation type="submission" date="2023-08" db="EMBL/GenBank/DDBJ databases">
        <title>Genomic and mutational analysis of Pseudomonas syringae pv. tagetis EB037 pathogenicity on sunflower.</title>
        <authorList>
            <person name="Maul J.E."/>
        </authorList>
    </citation>
    <scope>NUCLEOTIDE SEQUENCE [LARGE SCALE GENOMIC DNA]</scope>
    <source>
        <strain evidence="22 24">EB037_T1</strain>
    </source>
</reference>
<keyword evidence="9 19" id="KW-0441">Lipid A biosynthesis</keyword>
<feature type="transmembrane region" description="Helical" evidence="19">
    <location>
        <begin position="82"/>
        <end position="102"/>
    </location>
</feature>
<dbReference type="Pfam" id="PF02366">
    <property type="entry name" value="PMT"/>
    <property type="match status" value="1"/>
</dbReference>
<evidence type="ECO:0000256" key="7">
    <source>
        <dbReference type="ARBA" id="ARBA00022516"/>
    </source>
</evidence>
<feature type="transmembrane region" description="Helical" evidence="19">
    <location>
        <begin position="257"/>
        <end position="279"/>
    </location>
</feature>
<feature type="transmembrane region" description="Helical" evidence="19">
    <location>
        <begin position="114"/>
        <end position="132"/>
    </location>
</feature>
<comment type="caution">
    <text evidence="21">The sequence shown here is derived from an EMBL/GenBank/DDBJ whole genome shotgun (WGS) entry which is preliminary data.</text>
</comment>
<evidence type="ECO:0000313" key="21">
    <source>
        <dbReference type="EMBL" id="KPY89135.1"/>
    </source>
</evidence>
<dbReference type="NCBIfam" id="NF009784">
    <property type="entry name" value="PRK13279.1"/>
    <property type="match status" value="1"/>
</dbReference>
<evidence type="ECO:0000256" key="19">
    <source>
        <dbReference type="HAMAP-Rule" id="MF_01165"/>
    </source>
</evidence>
<dbReference type="PATRIC" id="fig|129140.3.peg.661"/>
<evidence type="ECO:0000256" key="10">
    <source>
        <dbReference type="ARBA" id="ARBA00022676"/>
    </source>
</evidence>
<evidence type="ECO:0000259" key="20">
    <source>
        <dbReference type="Pfam" id="PF02366"/>
    </source>
</evidence>
<feature type="transmembrane region" description="Helical" evidence="19">
    <location>
        <begin position="162"/>
        <end position="192"/>
    </location>
</feature>
<keyword evidence="13 19" id="KW-0448">Lipopolysaccharide biosynthesis</keyword>
<feature type="transmembrane region" description="Helical" evidence="19">
    <location>
        <begin position="401"/>
        <end position="421"/>
    </location>
</feature>
<evidence type="ECO:0000256" key="8">
    <source>
        <dbReference type="ARBA" id="ARBA00022519"/>
    </source>
</evidence>
<keyword evidence="24" id="KW-1185">Reference proteome</keyword>
<dbReference type="GeneID" id="96219195"/>
<keyword evidence="14 19" id="KW-1133">Transmembrane helix</keyword>
<dbReference type="EMBL" id="LJRM01000029">
    <property type="protein sequence ID" value="KPY89135.1"/>
    <property type="molecule type" value="Genomic_DNA"/>
</dbReference>
<dbReference type="STRING" id="129140.ALO44_00500"/>
<evidence type="ECO:0000256" key="1">
    <source>
        <dbReference type="ARBA" id="ARBA00004429"/>
    </source>
</evidence>
<dbReference type="AlphaFoldDB" id="A0A0Q0HIY1"/>
<gene>
    <name evidence="19 22" type="primary">arnT</name>
    <name evidence="21" type="ORF">ALO44_00500</name>
    <name evidence="22" type="ORF">RA271_11110</name>
</gene>
<keyword evidence="8" id="KW-0997">Cell inner membrane</keyword>
<organism evidence="21 23">
    <name type="scientific">Pseudomonas syringae pv. tagetis</name>
    <dbReference type="NCBI Taxonomy" id="129140"/>
    <lineage>
        <taxon>Bacteria</taxon>
        <taxon>Pseudomonadati</taxon>
        <taxon>Pseudomonadota</taxon>
        <taxon>Gammaproteobacteria</taxon>
        <taxon>Pseudomonadales</taxon>
        <taxon>Pseudomonadaceae</taxon>
        <taxon>Pseudomonas</taxon>
    </lineage>
</organism>
<sequence length="549" mass="61770">MHCRHRDCALLLLAFALAYLLPLGFHGLWIPDETRYAQISQEMLHSGNWIAPHFMGLRYFEKPAAGYWLIALGQAVFGENLFGVRIASALSTGLSILLAYLLAGKIWGDPRKSFASALLFMSFAFVAGQAGYSNLDPQFTLWTNATLVTFWYAVHSIGRARLIAWALVGVACGIGFMTKGFLAWALPVIITLPYMLWQRRLAELFRFGPLAVAIAVALCLPWALAVYRQEPDYWRYFFWHEHIRRFAGDNAQHAQPWWFYLPLLVAACLPWAALLPTTLKQAWQQKSRSETAFLLMWLVLPLAFLSLSKGKLPTYILPCLLPVALLMADALVECLNQGRGTALRVNGILNATVTFLGLLALIYLQLKQPVYENEPMHLLLAVIVLVGWTLSCALQGIRPLTFWAMPAVGSWLLIALLPTALPNEVVYNKTPDQFIARHHAELAACTHLLSNDLGAASALSWRLKRPEIALFNTWGELEYGLGYPDAQNRKVRLQDIDTWLANARSDGRVGVIMRGRSDEEQQELERLPKSSMRYEEGNLVILIYEKSTL</sequence>
<keyword evidence="15 19" id="KW-0443">Lipid metabolism</keyword>
<comment type="catalytic activity">
    <reaction evidence="18 19">
        <text>4-amino-4-deoxy-alpha-L-arabinopyranosyl di-trans,octa-cis-undecaprenyl phosphate + lipid IVA = lipid IIA + di-trans,octa-cis-undecaprenyl phosphate.</text>
        <dbReference type="EC" id="2.4.2.43"/>
    </reaction>
</comment>
<evidence type="ECO:0000313" key="22">
    <source>
        <dbReference type="EMBL" id="MFH7515729.1"/>
    </source>
</evidence>
<keyword evidence="16 19" id="KW-0472">Membrane</keyword>